<evidence type="ECO:0000256" key="3">
    <source>
        <dbReference type="ARBA" id="ARBA00022989"/>
    </source>
</evidence>
<feature type="region of interest" description="Disordered" evidence="5">
    <location>
        <begin position="76"/>
        <end position="111"/>
    </location>
</feature>
<evidence type="ECO:0000256" key="2">
    <source>
        <dbReference type="ARBA" id="ARBA00022692"/>
    </source>
</evidence>
<organism evidence="8 9">
    <name type="scientific">Halobacillus campisalis</name>
    <dbReference type="NCBI Taxonomy" id="435909"/>
    <lineage>
        <taxon>Bacteria</taxon>
        <taxon>Bacillati</taxon>
        <taxon>Bacillota</taxon>
        <taxon>Bacilli</taxon>
        <taxon>Bacillales</taxon>
        <taxon>Bacillaceae</taxon>
        <taxon>Halobacillus</taxon>
    </lineage>
</organism>
<keyword evidence="2 6" id="KW-0812">Transmembrane</keyword>
<evidence type="ECO:0000256" key="5">
    <source>
        <dbReference type="SAM" id="MobiDB-lite"/>
    </source>
</evidence>
<gene>
    <name evidence="8" type="ORF">ACFQMN_08875</name>
</gene>
<accession>A0ABW2K4A7</accession>
<dbReference type="EMBL" id="JBHTBY010000006">
    <property type="protein sequence ID" value="MFC7320991.1"/>
    <property type="molecule type" value="Genomic_DNA"/>
</dbReference>
<evidence type="ECO:0000256" key="4">
    <source>
        <dbReference type="ARBA" id="ARBA00023136"/>
    </source>
</evidence>
<evidence type="ECO:0000256" key="1">
    <source>
        <dbReference type="ARBA" id="ARBA00022475"/>
    </source>
</evidence>
<keyword evidence="3 6" id="KW-1133">Transmembrane helix</keyword>
<comment type="caution">
    <text evidence="8">The sequence shown here is derived from an EMBL/GenBank/DDBJ whole genome shotgun (WGS) entry which is preliminary data.</text>
</comment>
<dbReference type="PANTHER" id="PTHR41335">
    <property type="entry name" value="MEMBRANE PROTEIN-RELATED"/>
    <property type="match status" value="1"/>
</dbReference>
<evidence type="ECO:0000313" key="8">
    <source>
        <dbReference type="EMBL" id="MFC7320991.1"/>
    </source>
</evidence>
<dbReference type="InterPro" id="IPR010445">
    <property type="entry name" value="LapA_dom"/>
</dbReference>
<dbReference type="RefSeq" id="WP_289214541.1">
    <property type="nucleotide sequence ID" value="NZ_JAPVRC010000001.1"/>
</dbReference>
<dbReference type="Pfam" id="PF06305">
    <property type="entry name" value="LapA_dom"/>
    <property type="match status" value="1"/>
</dbReference>
<evidence type="ECO:0000256" key="6">
    <source>
        <dbReference type="SAM" id="Phobius"/>
    </source>
</evidence>
<name>A0ABW2K4A7_9BACI</name>
<feature type="transmembrane region" description="Helical" evidence="6">
    <location>
        <begin position="7"/>
        <end position="27"/>
    </location>
</feature>
<dbReference type="Proteomes" id="UP001596494">
    <property type="component" value="Unassembled WGS sequence"/>
</dbReference>
<sequence>MKGQTYFIFALIFALIVAVFAVINVGNVEVNYLFGSGQAPLILVILFSVLLGGLITALVGARRFYQLKREIKQLKNEKMNENSSSTTTSNSEDMRPADDSSDIGEETNSNS</sequence>
<reference evidence="9" key="1">
    <citation type="journal article" date="2019" name="Int. J. Syst. Evol. Microbiol.">
        <title>The Global Catalogue of Microorganisms (GCM) 10K type strain sequencing project: providing services to taxonomists for standard genome sequencing and annotation.</title>
        <authorList>
            <consortium name="The Broad Institute Genomics Platform"/>
            <consortium name="The Broad Institute Genome Sequencing Center for Infectious Disease"/>
            <person name="Wu L."/>
            <person name="Ma J."/>
        </authorList>
    </citation>
    <scope>NUCLEOTIDE SEQUENCE [LARGE SCALE GENOMIC DNA]</scope>
    <source>
        <strain evidence="9">CCUG 73951</strain>
    </source>
</reference>
<feature type="compositionally biased region" description="Low complexity" evidence="5">
    <location>
        <begin position="81"/>
        <end position="91"/>
    </location>
</feature>
<protein>
    <submittedName>
        <fullName evidence="8">Lipopolysaccharide assembly LapA domain-containing protein</fullName>
    </submittedName>
</protein>
<evidence type="ECO:0000313" key="9">
    <source>
        <dbReference type="Proteomes" id="UP001596494"/>
    </source>
</evidence>
<keyword evidence="4 6" id="KW-0472">Membrane</keyword>
<evidence type="ECO:0000259" key="7">
    <source>
        <dbReference type="Pfam" id="PF06305"/>
    </source>
</evidence>
<feature type="transmembrane region" description="Helical" evidence="6">
    <location>
        <begin position="39"/>
        <end position="61"/>
    </location>
</feature>
<feature type="domain" description="Lipopolysaccharide assembly protein A" evidence="7">
    <location>
        <begin position="24"/>
        <end position="77"/>
    </location>
</feature>
<keyword evidence="9" id="KW-1185">Reference proteome</keyword>
<proteinExistence type="predicted"/>
<dbReference type="PANTHER" id="PTHR41335:SF1">
    <property type="entry name" value="MEMBRANE PROTEIN"/>
    <property type="match status" value="1"/>
</dbReference>
<keyword evidence="1" id="KW-1003">Cell membrane</keyword>